<comment type="caution">
    <text evidence="3">The sequence shown here is derived from an EMBL/GenBank/DDBJ whole genome shotgun (WGS) entry which is preliminary data.</text>
</comment>
<evidence type="ECO:0000256" key="1">
    <source>
        <dbReference type="SAM" id="MobiDB-lite"/>
    </source>
</evidence>
<keyword evidence="4" id="KW-1185">Reference proteome</keyword>
<dbReference type="SUPFAM" id="SSF82771">
    <property type="entry name" value="GIY-YIG endonuclease"/>
    <property type="match status" value="1"/>
</dbReference>
<dbReference type="EMBL" id="JBHTBW010000001">
    <property type="protein sequence ID" value="MFC7439558.1"/>
    <property type="molecule type" value="Genomic_DNA"/>
</dbReference>
<organism evidence="3 4">
    <name type="scientific">Laceyella putida</name>
    <dbReference type="NCBI Taxonomy" id="110101"/>
    <lineage>
        <taxon>Bacteria</taxon>
        <taxon>Bacillati</taxon>
        <taxon>Bacillota</taxon>
        <taxon>Bacilli</taxon>
        <taxon>Bacillales</taxon>
        <taxon>Thermoactinomycetaceae</taxon>
        <taxon>Laceyella</taxon>
    </lineage>
</organism>
<dbReference type="RefSeq" id="WP_379862744.1">
    <property type="nucleotide sequence ID" value="NZ_JBHTBW010000001.1"/>
</dbReference>
<reference evidence="4" key="1">
    <citation type="journal article" date="2019" name="Int. J. Syst. Evol. Microbiol.">
        <title>The Global Catalogue of Microorganisms (GCM) 10K type strain sequencing project: providing services to taxonomists for standard genome sequencing and annotation.</title>
        <authorList>
            <consortium name="The Broad Institute Genomics Platform"/>
            <consortium name="The Broad Institute Genome Sequencing Center for Infectious Disease"/>
            <person name="Wu L."/>
            <person name="Ma J."/>
        </authorList>
    </citation>
    <scope>NUCLEOTIDE SEQUENCE [LARGE SCALE GENOMIC DNA]</scope>
    <source>
        <strain evidence="4">CGMCC 1.12942</strain>
    </source>
</reference>
<dbReference type="NCBIfam" id="TIGR01453">
    <property type="entry name" value="grpIintron_endo"/>
    <property type="match status" value="1"/>
</dbReference>
<evidence type="ECO:0000313" key="3">
    <source>
        <dbReference type="EMBL" id="MFC7439558.1"/>
    </source>
</evidence>
<dbReference type="InterPro" id="IPR035901">
    <property type="entry name" value="GIY-YIG_endonuc_sf"/>
</dbReference>
<dbReference type="InterPro" id="IPR000305">
    <property type="entry name" value="GIY-YIG_endonuc"/>
</dbReference>
<dbReference type="InterPro" id="IPR006350">
    <property type="entry name" value="Intron_endoG1"/>
</dbReference>
<dbReference type="PROSITE" id="PS50164">
    <property type="entry name" value="GIY_YIG"/>
    <property type="match status" value="1"/>
</dbReference>
<evidence type="ECO:0000259" key="2">
    <source>
        <dbReference type="PROSITE" id="PS50164"/>
    </source>
</evidence>
<dbReference type="CDD" id="cd10437">
    <property type="entry name" value="GIY-YIG_HE_I-TevI_like"/>
    <property type="match status" value="1"/>
</dbReference>
<feature type="compositionally biased region" description="Basic and acidic residues" evidence="1">
    <location>
        <begin position="155"/>
        <end position="170"/>
    </location>
</feature>
<sequence length="232" mass="26845">MMGIYAIENVVTGECYVGQSKNIISRFQQHMNMLEKGEHHSHKLQRAFNQMAIQNFILKILELCEEDQLDVKEQEWIDKLNSLNAVYNVKFNGVSDRVQLIKVKKRSGIFIPLPPDMTEKEVSIIGNNEQLMNQIGNLVRSAISINNPLTKSEVEELTKTQHEKEHPEKKLPKKKLRDKNIKRAKRWALKYYNQNGKLPGRVKIERGAKVCQTVARKALKELEEKLEINKAS</sequence>
<protein>
    <submittedName>
        <fullName evidence="3">GIY-YIG nuclease family protein</fullName>
    </submittedName>
</protein>
<feature type="region of interest" description="Disordered" evidence="1">
    <location>
        <begin position="155"/>
        <end position="175"/>
    </location>
</feature>
<accession>A0ABW2RF28</accession>
<dbReference type="Proteomes" id="UP001596500">
    <property type="component" value="Unassembled WGS sequence"/>
</dbReference>
<dbReference type="SMART" id="SM00465">
    <property type="entry name" value="GIYc"/>
    <property type="match status" value="1"/>
</dbReference>
<feature type="domain" description="GIY-YIG" evidence="2">
    <location>
        <begin position="1"/>
        <end position="89"/>
    </location>
</feature>
<evidence type="ECO:0000313" key="4">
    <source>
        <dbReference type="Proteomes" id="UP001596500"/>
    </source>
</evidence>
<dbReference type="Pfam" id="PF01541">
    <property type="entry name" value="GIY-YIG"/>
    <property type="match status" value="1"/>
</dbReference>
<dbReference type="Gene3D" id="3.40.1440.10">
    <property type="entry name" value="GIY-YIG endonuclease"/>
    <property type="match status" value="1"/>
</dbReference>
<proteinExistence type="predicted"/>
<gene>
    <name evidence="3" type="ORF">ACFQNG_00015</name>
</gene>
<name>A0ABW2RF28_9BACL</name>